<gene>
    <name evidence="2" type="ORF">OGATHE_002040</name>
</gene>
<sequence length="142" mass="15455">MPSRNSINKPKDNILRRQKRQSLGKKRAGLRSSSRDAAPKSTAVALYTGPSRSGVTTTTLSNKKSKKIERNKKYAKARNLDTDQLLVDAQAKQEQMEIDEATEQSQETVRSALWAVVEDAASSGFAYDVSGEGTTLGGPLTL</sequence>
<dbReference type="EMBL" id="JAEUBD010000526">
    <property type="protein sequence ID" value="KAH3674060.1"/>
    <property type="molecule type" value="Genomic_DNA"/>
</dbReference>
<name>A0A1B7SH41_9ASCO</name>
<comment type="caution">
    <text evidence="2">The sequence shown here is derived from an EMBL/GenBank/DDBJ whole genome shotgun (WGS) entry which is preliminary data.</text>
</comment>
<evidence type="ECO:0000313" key="2">
    <source>
        <dbReference type="EMBL" id="KAH3674060.1"/>
    </source>
</evidence>
<dbReference type="Proteomes" id="UP000788993">
    <property type="component" value="Unassembled WGS sequence"/>
</dbReference>
<feature type="region of interest" description="Disordered" evidence="1">
    <location>
        <begin position="1"/>
        <end position="70"/>
    </location>
</feature>
<reference evidence="2" key="1">
    <citation type="journal article" date="2021" name="Open Biol.">
        <title>Shared evolutionary footprints suggest mitochondrial oxidative damage underlies multiple complex I losses in fungi.</title>
        <authorList>
            <person name="Schikora-Tamarit M.A."/>
            <person name="Marcet-Houben M."/>
            <person name="Nosek J."/>
            <person name="Gabaldon T."/>
        </authorList>
    </citation>
    <scope>NUCLEOTIDE SEQUENCE</scope>
    <source>
        <strain evidence="2">NCAIM Y.01608</strain>
    </source>
</reference>
<dbReference type="AlphaFoldDB" id="A0A1B7SH41"/>
<evidence type="ECO:0000256" key="1">
    <source>
        <dbReference type="SAM" id="MobiDB-lite"/>
    </source>
</evidence>
<dbReference type="RefSeq" id="XP_018210727.1">
    <property type="nucleotide sequence ID" value="XM_018356817.1"/>
</dbReference>
<feature type="compositionally biased region" description="Basic residues" evidence="1">
    <location>
        <begin position="16"/>
        <end position="29"/>
    </location>
</feature>
<reference evidence="2" key="2">
    <citation type="submission" date="2021-01" db="EMBL/GenBank/DDBJ databases">
        <authorList>
            <person name="Schikora-Tamarit M.A."/>
        </authorList>
    </citation>
    <scope>NUCLEOTIDE SEQUENCE</scope>
    <source>
        <strain evidence="2">NCAIM Y.01608</strain>
    </source>
</reference>
<evidence type="ECO:0000313" key="3">
    <source>
        <dbReference type="Proteomes" id="UP000788993"/>
    </source>
</evidence>
<accession>A0A1B7SH41</accession>
<protein>
    <submittedName>
        <fullName evidence="2">Uncharacterized protein</fullName>
    </submittedName>
</protein>
<organism evidence="2 3">
    <name type="scientific">Ogataea polymorpha</name>
    <dbReference type="NCBI Taxonomy" id="460523"/>
    <lineage>
        <taxon>Eukaryota</taxon>
        <taxon>Fungi</taxon>
        <taxon>Dikarya</taxon>
        <taxon>Ascomycota</taxon>
        <taxon>Saccharomycotina</taxon>
        <taxon>Pichiomycetes</taxon>
        <taxon>Pichiales</taxon>
        <taxon>Pichiaceae</taxon>
        <taxon>Ogataea</taxon>
    </lineage>
</organism>
<keyword evidence="3" id="KW-1185">Reference proteome</keyword>
<proteinExistence type="predicted"/>